<organism evidence="2 3">
    <name type="scientific">Phanerochaete sordida</name>
    <dbReference type="NCBI Taxonomy" id="48140"/>
    <lineage>
        <taxon>Eukaryota</taxon>
        <taxon>Fungi</taxon>
        <taxon>Dikarya</taxon>
        <taxon>Basidiomycota</taxon>
        <taxon>Agaricomycotina</taxon>
        <taxon>Agaricomycetes</taxon>
        <taxon>Polyporales</taxon>
        <taxon>Phanerochaetaceae</taxon>
        <taxon>Phanerochaete</taxon>
    </lineage>
</organism>
<dbReference type="AlphaFoldDB" id="A0A9P3GPK7"/>
<sequence>MRFTTAALLAVAAFVAQSAAQEGECTSPTGCPGLCVHFDSGISYCANDFGHPGDVPCPACDGFDGNCFFDNTGTCQQWTFV</sequence>
<accession>A0A9P3GPK7</accession>
<evidence type="ECO:0000256" key="1">
    <source>
        <dbReference type="SAM" id="SignalP"/>
    </source>
</evidence>
<protein>
    <submittedName>
        <fullName evidence="2">Uncharacterized protein</fullName>
    </submittedName>
</protein>
<comment type="caution">
    <text evidence="2">The sequence shown here is derived from an EMBL/GenBank/DDBJ whole genome shotgun (WGS) entry which is preliminary data.</text>
</comment>
<proteinExistence type="predicted"/>
<reference evidence="2 3" key="1">
    <citation type="submission" date="2021-08" db="EMBL/GenBank/DDBJ databases">
        <title>Draft Genome Sequence of Phanerochaete sordida strain YK-624.</title>
        <authorList>
            <person name="Mori T."/>
            <person name="Dohra H."/>
            <person name="Suzuki T."/>
            <person name="Kawagishi H."/>
            <person name="Hirai H."/>
        </authorList>
    </citation>
    <scope>NUCLEOTIDE SEQUENCE [LARGE SCALE GENOMIC DNA]</scope>
    <source>
        <strain evidence="2 3">YK-624</strain>
    </source>
</reference>
<keyword evidence="3" id="KW-1185">Reference proteome</keyword>
<feature type="signal peptide" evidence="1">
    <location>
        <begin position="1"/>
        <end position="20"/>
    </location>
</feature>
<gene>
    <name evidence="2" type="ORF">PsYK624_142310</name>
</gene>
<feature type="chain" id="PRO_5040300411" evidence="1">
    <location>
        <begin position="21"/>
        <end position="81"/>
    </location>
</feature>
<dbReference type="Proteomes" id="UP000703269">
    <property type="component" value="Unassembled WGS sequence"/>
</dbReference>
<evidence type="ECO:0000313" key="2">
    <source>
        <dbReference type="EMBL" id="GJE98009.1"/>
    </source>
</evidence>
<dbReference type="EMBL" id="BPQB01000080">
    <property type="protein sequence ID" value="GJE98009.1"/>
    <property type="molecule type" value="Genomic_DNA"/>
</dbReference>
<keyword evidence="1" id="KW-0732">Signal</keyword>
<evidence type="ECO:0000313" key="3">
    <source>
        <dbReference type="Proteomes" id="UP000703269"/>
    </source>
</evidence>
<name>A0A9P3GPK7_9APHY</name>
<dbReference type="OrthoDB" id="2817811at2759"/>